<accession>A0A498D0P1</accession>
<dbReference type="InterPro" id="IPR002347">
    <property type="entry name" value="SDR_fam"/>
</dbReference>
<organism evidence="4 5">
    <name type="scientific">Anaerotruncus massiliensis</name>
    <name type="common">ex Liu et al. 2021</name>
    <dbReference type="NCBI Taxonomy" id="2321404"/>
    <lineage>
        <taxon>Bacteria</taxon>
        <taxon>Bacillati</taxon>
        <taxon>Bacillota</taxon>
        <taxon>Clostridia</taxon>
        <taxon>Eubacteriales</taxon>
        <taxon>Oscillospiraceae</taxon>
        <taxon>Anaerotruncus</taxon>
    </lineage>
</organism>
<comment type="caution">
    <text evidence="4">The sequence shown here is derived from an EMBL/GenBank/DDBJ whole genome shotgun (WGS) entry which is preliminary data.</text>
</comment>
<dbReference type="CDD" id="cd05233">
    <property type="entry name" value="SDR_c"/>
    <property type="match status" value="1"/>
</dbReference>
<dbReference type="GO" id="GO:0016020">
    <property type="term" value="C:membrane"/>
    <property type="evidence" value="ECO:0007669"/>
    <property type="project" value="TreeGrafter"/>
</dbReference>
<evidence type="ECO:0000313" key="4">
    <source>
        <dbReference type="EMBL" id="RLL13500.1"/>
    </source>
</evidence>
<dbReference type="Pfam" id="PF00106">
    <property type="entry name" value="adh_short"/>
    <property type="match status" value="1"/>
</dbReference>
<evidence type="ECO:0000313" key="5">
    <source>
        <dbReference type="Proteomes" id="UP000276301"/>
    </source>
</evidence>
<evidence type="ECO:0000256" key="2">
    <source>
        <dbReference type="ARBA" id="ARBA00023002"/>
    </source>
</evidence>
<sequence>MKALVTGASSGLGRDIARVLAARGCKLILTARSRDKLEALAKTLPGGAQVVCADLSDEKECHRLYEQLRAEKIDILVNNAGFGLCGMFDKTDLDAELRLIDTNIRAVHILTKLFLRDFIARDSGCILNVASSAAFFPGPQMAAYYASKAYVMRLTLGVREELRRRGSRVYLGAFCPGPVDTAFSRTADVRFAVGGMPSLEAARRAVDGMFARRALIIPGGLMKAAKLAAHFASEPFAARLCWHMQRRTE</sequence>
<dbReference type="Proteomes" id="UP000276301">
    <property type="component" value="Unassembled WGS sequence"/>
</dbReference>
<protein>
    <submittedName>
        <fullName evidence="4">SDR family NAD(P)-dependent oxidoreductase</fullName>
    </submittedName>
</protein>
<dbReference type="PRINTS" id="PR00081">
    <property type="entry name" value="GDHRDH"/>
</dbReference>
<keyword evidence="2" id="KW-0560">Oxidoreductase</keyword>
<dbReference type="PIRSF" id="PIRSF000126">
    <property type="entry name" value="11-beta-HSD1"/>
    <property type="match status" value="1"/>
</dbReference>
<dbReference type="SUPFAM" id="SSF51735">
    <property type="entry name" value="NAD(P)-binding Rossmann-fold domains"/>
    <property type="match status" value="1"/>
</dbReference>
<evidence type="ECO:0000256" key="1">
    <source>
        <dbReference type="ARBA" id="ARBA00006484"/>
    </source>
</evidence>
<name>A0A498D0P1_9FIRM</name>
<dbReference type="EMBL" id="RCHT01000003">
    <property type="protein sequence ID" value="RLL13500.1"/>
    <property type="molecule type" value="Genomic_DNA"/>
</dbReference>
<dbReference type="RefSeq" id="WP_121586134.1">
    <property type="nucleotide sequence ID" value="NZ_RCHT01000003.1"/>
</dbReference>
<dbReference type="InterPro" id="IPR036291">
    <property type="entry name" value="NAD(P)-bd_dom_sf"/>
</dbReference>
<dbReference type="AlphaFoldDB" id="A0A498D0P1"/>
<dbReference type="PANTHER" id="PTHR44196">
    <property type="entry name" value="DEHYDROGENASE/REDUCTASE SDR FAMILY MEMBER 7B"/>
    <property type="match status" value="1"/>
</dbReference>
<keyword evidence="5" id="KW-1185">Reference proteome</keyword>
<comment type="similarity">
    <text evidence="1 3">Belongs to the short-chain dehydrogenases/reductases (SDR) family.</text>
</comment>
<dbReference type="Gene3D" id="3.40.50.720">
    <property type="entry name" value="NAD(P)-binding Rossmann-like Domain"/>
    <property type="match status" value="1"/>
</dbReference>
<dbReference type="GO" id="GO:0016491">
    <property type="term" value="F:oxidoreductase activity"/>
    <property type="evidence" value="ECO:0007669"/>
    <property type="project" value="UniProtKB-KW"/>
</dbReference>
<reference evidence="4 5" key="1">
    <citation type="submission" date="2018-10" db="EMBL/GenBank/DDBJ databases">
        <title>Anaerotruncus faecis sp. nov., isolated from human feces.</title>
        <authorList>
            <person name="Wang Y.-J."/>
        </authorList>
    </citation>
    <scope>NUCLEOTIDE SEQUENCE [LARGE SCALE GENOMIC DNA]</scope>
    <source>
        <strain evidence="4 5">22A2-44</strain>
    </source>
</reference>
<evidence type="ECO:0000256" key="3">
    <source>
        <dbReference type="RuleBase" id="RU000363"/>
    </source>
</evidence>
<gene>
    <name evidence="4" type="ORF">D4A47_03245</name>
</gene>
<dbReference type="PRINTS" id="PR00080">
    <property type="entry name" value="SDRFAMILY"/>
</dbReference>
<dbReference type="PANTHER" id="PTHR44196:SF2">
    <property type="entry name" value="SHORT-CHAIN DEHYDROGENASE-RELATED"/>
    <property type="match status" value="1"/>
</dbReference>
<proteinExistence type="inferred from homology"/>